<gene>
    <name evidence="2" type="ORF">BIW11_13781</name>
</gene>
<reference evidence="2 3" key="1">
    <citation type="journal article" date="2017" name="Gigascience">
        <title>Draft genome of the honey bee ectoparasitic mite, Tropilaelaps mercedesae, is shaped by the parasitic life history.</title>
        <authorList>
            <person name="Dong X."/>
            <person name="Armstrong S.D."/>
            <person name="Xia D."/>
            <person name="Makepeace B.L."/>
            <person name="Darby A.C."/>
            <person name="Kadowaki T."/>
        </authorList>
    </citation>
    <scope>NUCLEOTIDE SEQUENCE [LARGE SCALE GENOMIC DNA]</scope>
    <source>
        <strain evidence="2">Wuxi-XJTLU</strain>
    </source>
</reference>
<protein>
    <recommendedName>
        <fullName evidence="4">Secreted protein</fullName>
    </recommendedName>
</protein>
<proteinExistence type="predicted"/>
<keyword evidence="3" id="KW-1185">Reference proteome</keyword>
<accession>A0A1V9X0Q4</accession>
<evidence type="ECO:0000313" key="3">
    <source>
        <dbReference type="Proteomes" id="UP000192247"/>
    </source>
</evidence>
<dbReference type="Proteomes" id="UP000192247">
    <property type="component" value="Unassembled WGS sequence"/>
</dbReference>
<dbReference type="EMBL" id="MNPL01030281">
    <property type="protein sequence ID" value="OQR67013.1"/>
    <property type="molecule type" value="Genomic_DNA"/>
</dbReference>
<evidence type="ECO:0008006" key="4">
    <source>
        <dbReference type="Google" id="ProtNLM"/>
    </source>
</evidence>
<name>A0A1V9X0Q4_9ACAR</name>
<feature type="chain" id="PRO_5012438637" description="Secreted protein" evidence="1">
    <location>
        <begin position="29"/>
        <end position="99"/>
    </location>
</feature>
<dbReference type="InParanoid" id="A0A1V9X0Q4"/>
<evidence type="ECO:0000256" key="1">
    <source>
        <dbReference type="SAM" id="SignalP"/>
    </source>
</evidence>
<keyword evidence="1" id="KW-0732">Signal</keyword>
<dbReference type="AlphaFoldDB" id="A0A1V9X0Q4"/>
<organism evidence="2 3">
    <name type="scientific">Tropilaelaps mercedesae</name>
    <dbReference type="NCBI Taxonomy" id="418985"/>
    <lineage>
        <taxon>Eukaryota</taxon>
        <taxon>Metazoa</taxon>
        <taxon>Ecdysozoa</taxon>
        <taxon>Arthropoda</taxon>
        <taxon>Chelicerata</taxon>
        <taxon>Arachnida</taxon>
        <taxon>Acari</taxon>
        <taxon>Parasitiformes</taxon>
        <taxon>Mesostigmata</taxon>
        <taxon>Gamasina</taxon>
        <taxon>Dermanyssoidea</taxon>
        <taxon>Laelapidae</taxon>
        <taxon>Tropilaelaps</taxon>
    </lineage>
</organism>
<sequence length="99" mass="11358">MFSVPRTARTALTLVMLLALLDKSRVHSFRRQKLGLAFLAGHLLGGNKHTFISISPQQEAKPYPILWPVPVSKNDHKRVEHIVKTTHVHHYHGIHDDLW</sequence>
<comment type="caution">
    <text evidence="2">The sequence shown here is derived from an EMBL/GenBank/DDBJ whole genome shotgun (WGS) entry which is preliminary data.</text>
</comment>
<feature type="signal peptide" evidence="1">
    <location>
        <begin position="1"/>
        <end position="28"/>
    </location>
</feature>
<evidence type="ECO:0000313" key="2">
    <source>
        <dbReference type="EMBL" id="OQR67013.1"/>
    </source>
</evidence>